<dbReference type="Proteomes" id="UP000541352">
    <property type="component" value="Unassembled WGS sequence"/>
</dbReference>
<accession>A0A7W5ZME1</accession>
<proteinExistence type="predicted"/>
<reference evidence="1 2" key="1">
    <citation type="submission" date="2020-08" db="EMBL/GenBank/DDBJ databases">
        <title>Genomic Encyclopedia of Type Strains, Phase IV (KMG-IV): sequencing the most valuable type-strain genomes for metagenomic binning, comparative biology and taxonomic classification.</title>
        <authorList>
            <person name="Goeker M."/>
        </authorList>
    </citation>
    <scope>NUCLEOTIDE SEQUENCE [LARGE SCALE GENOMIC DNA]</scope>
    <source>
        <strain evidence="1 2">DSM 17976</strain>
    </source>
</reference>
<comment type="caution">
    <text evidence="1">The sequence shown here is derived from an EMBL/GenBank/DDBJ whole genome shotgun (WGS) entry which is preliminary data.</text>
</comment>
<dbReference type="EMBL" id="JACIBY010000004">
    <property type="protein sequence ID" value="MBB3838526.1"/>
    <property type="molecule type" value="Genomic_DNA"/>
</dbReference>
<organism evidence="1 2">
    <name type="scientific">Runella defluvii</name>
    <dbReference type="NCBI Taxonomy" id="370973"/>
    <lineage>
        <taxon>Bacteria</taxon>
        <taxon>Pseudomonadati</taxon>
        <taxon>Bacteroidota</taxon>
        <taxon>Cytophagia</taxon>
        <taxon>Cytophagales</taxon>
        <taxon>Spirosomataceae</taxon>
        <taxon>Runella</taxon>
    </lineage>
</organism>
<gene>
    <name evidence="1" type="ORF">FHS57_002531</name>
</gene>
<dbReference type="AlphaFoldDB" id="A0A7W5ZME1"/>
<evidence type="ECO:0000313" key="2">
    <source>
        <dbReference type="Proteomes" id="UP000541352"/>
    </source>
</evidence>
<name>A0A7W5ZME1_9BACT</name>
<keyword evidence="2" id="KW-1185">Reference proteome</keyword>
<sequence length="35" mass="3920">MLLRELITALADARGKEKEKPRRMAVLTGLLVVLN</sequence>
<protein>
    <submittedName>
        <fullName evidence="1">Uncharacterized protein</fullName>
    </submittedName>
</protein>
<evidence type="ECO:0000313" key="1">
    <source>
        <dbReference type="EMBL" id="MBB3838526.1"/>
    </source>
</evidence>